<dbReference type="GO" id="GO:0071897">
    <property type="term" value="P:DNA biosynthetic process"/>
    <property type="evidence" value="ECO:0007669"/>
    <property type="project" value="UniProtKB-ARBA"/>
</dbReference>
<accession>A0A7R8W6M6</accession>
<dbReference type="OrthoDB" id="7610447at2759"/>
<feature type="compositionally biased region" description="Low complexity" evidence="1">
    <location>
        <begin position="200"/>
        <end position="209"/>
    </location>
</feature>
<feature type="compositionally biased region" description="Acidic residues" evidence="1">
    <location>
        <begin position="101"/>
        <end position="113"/>
    </location>
</feature>
<organism evidence="2">
    <name type="scientific">Cyprideis torosa</name>
    <dbReference type="NCBI Taxonomy" id="163714"/>
    <lineage>
        <taxon>Eukaryota</taxon>
        <taxon>Metazoa</taxon>
        <taxon>Ecdysozoa</taxon>
        <taxon>Arthropoda</taxon>
        <taxon>Crustacea</taxon>
        <taxon>Oligostraca</taxon>
        <taxon>Ostracoda</taxon>
        <taxon>Podocopa</taxon>
        <taxon>Podocopida</taxon>
        <taxon>Cytherocopina</taxon>
        <taxon>Cytheroidea</taxon>
        <taxon>Cytherideidae</taxon>
        <taxon>Cyprideis</taxon>
    </lineage>
</organism>
<evidence type="ECO:0000313" key="2">
    <source>
        <dbReference type="EMBL" id="CAD7225940.1"/>
    </source>
</evidence>
<reference evidence="2" key="1">
    <citation type="submission" date="2020-11" db="EMBL/GenBank/DDBJ databases">
        <authorList>
            <person name="Tran Van P."/>
        </authorList>
    </citation>
    <scope>NUCLEOTIDE SEQUENCE</scope>
</reference>
<feature type="compositionally biased region" description="Polar residues" evidence="1">
    <location>
        <begin position="91"/>
        <end position="100"/>
    </location>
</feature>
<sequence length="1099" mass="122433">MNIVVNISMMIQVVINLANSDGPSPHTRERRQRRTANVLGVRRRETFRRRQLSAQVLRDVAVVDQRSSPIPLPCPPGMISNGDEEEVVHSSVETPTPSSTYEEEEEEEEEEVAAEGSPLKEEVDTPVASPAPTLTQGESHEEEEEEEMGAQTEGLTSLSDACVDYMQTVCQVWTDLRGTQSSSTTVNAERGGEEMEVGFSTPTSTSSQPPLLPTPPSAPRRERSSHHYDNIQPRRLTLGEVISPEAYDCSKPEELYAFSLKTVGSCQVTPGMVSESLEKGKALYFQTMFPSKAYRCKISGTRSITYCGMHSHASAIEPASIINLYPTPEECRKIHHTGVYLTGGDPQVVDGVKLGLTPVTILRTGSRNTDGTCFGGTYSWRGITYTNSLDHGMWYTQGGGYPPQKPLILEPSTKNYTIQSFRPWMSGGIMSPTVYRQFARRLDEGPSKDAVLSGLRDWWIGETSRIRSEVQSTYLSGFQTEVDQRISGVKKSLQDSWNWFGINSGAILGVMTVITVFKVAVSWVVNGVLIRKTLGSFKWVICGVMDSCTHLVVTLVGPSTPGAPPKYTPMHHAPHGPNAPMLLVSVPLEVTSVSMMVQFAGYRQPDLHRGTITPHEGTAPTPHSQLNSKLHSLAIIFSKLKNFRHRVVTIDYYIVILRFGGRSGDAEKGVWIVLAAFLKDRVGQMRILTVEEAVARLNRMKASGDGTLVVDDELRTEVEEEWANIKNGTPRLGLGNTMGKKEKKMRMAGSRRGSRRISFYNVPVMAAEAEENFQNVELGEVGFLAEDVAVAGWDTRVSKQDLERLFFNSTPRLHSIDSTNTPAGNIIVMSLTALRNSQRYYNDVYAVVHDFCRTLRQAATTSTSTAISPNTIGYYRKDMAPDEVSRVITDFQRVEFCSHHPERVEFVTPEGETSKWVSNRNEDEIFAKVIYSVGGFVDYSAQMAHALELRNTLLMYAFRRDVRKLCEAVSAAAPPGMVPQGKTRKPREMAMPWMSERDLDKCVVSIFSGASRYPVPGMTGIENVKYISQMRDMETGSYIHQTGRTAWKLGLGRKVQEIRNKFKEWRYDLLGSSLAVIHKQVVFKQKKETKVILYKPSPP</sequence>
<dbReference type="InterPro" id="IPR043502">
    <property type="entry name" value="DNA/RNA_pol_sf"/>
</dbReference>
<proteinExistence type="predicted"/>
<protein>
    <submittedName>
        <fullName evidence="2">Uncharacterized protein</fullName>
    </submittedName>
</protein>
<dbReference type="Pfam" id="PF24664">
    <property type="entry name" value="Monjiviricetes_fusion"/>
    <property type="match status" value="1"/>
</dbReference>
<name>A0A7R8W6M6_9CRUS</name>
<feature type="region of interest" description="Disordered" evidence="1">
    <location>
        <begin position="72"/>
        <end position="153"/>
    </location>
</feature>
<feature type="region of interest" description="Disordered" evidence="1">
    <location>
        <begin position="181"/>
        <end position="226"/>
    </location>
</feature>
<gene>
    <name evidence="2" type="ORF">CTOB1V02_LOCUS3868</name>
</gene>
<dbReference type="InterPro" id="IPR046811">
    <property type="entry name" value="Flavi_NS5_thumb"/>
</dbReference>
<evidence type="ECO:0000256" key="1">
    <source>
        <dbReference type="SAM" id="MobiDB-lite"/>
    </source>
</evidence>
<dbReference type="EMBL" id="OB660698">
    <property type="protein sequence ID" value="CAD7225940.1"/>
    <property type="molecule type" value="Genomic_DNA"/>
</dbReference>
<dbReference type="AlphaFoldDB" id="A0A7R8W6M6"/>
<dbReference type="SUPFAM" id="SSF56672">
    <property type="entry name" value="DNA/RNA polymerases"/>
    <property type="match status" value="1"/>
</dbReference>
<dbReference type="Pfam" id="PF20483">
    <property type="entry name" value="Flavi_NS5_thumb"/>
    <property type="match status" value="1"/>
</dbReference>
<dbReference type="Gene3D" id="1.10.260.90">
    <property type="match status" value="1"/>
</dbReference>